<feature type="compositionally biased region" description="Gly residues" evidence="2">
    <location>
        <begin position="68"/>
        <end position="88"/>
    </location>
</feature>
<comment type="caution">
    <text evidence="4">The sequence shown here is derived from an EMBL/GenBank/DDBJ whole genome shotgun (WGS) entry which is preliminary data.</text>
</comment>
<dbReference type="Proteomes" id="UP000591131">
    <property type="component" value="Unassembled WGS sequence"/>
</dbReference>
<organism evidence="4 5">
    <name type="scientific">Perkinsus chesapeaki</name>
    <name type="common">Clam parasite</name>
    <name type="synonym">Perkinsus andrewsi</name>
    <dbReference type="NCBI Taxonomy" id="330153"/>
    <lineage>
        <taxon>Eukaryota</taxon>
        <taxon>Sar</taxon>
        <taxon>Alveolata</taxon>
        <taxon>Perkinsozoa</taxon>
        <taxon>Perkinsea</taxon>
        <taxon>Perkinsida</taxon>
        <taxon>Perkinsidae</taxon>
        <taxon>Perkinsus</taxon>
    </lineage>
</organism>
<dbReference type="PROSITE" id="PS50158">
    <property type="entry name" value="ZF_CCHC"/>
    <property type="match status" value="1"/>
</dbReference>
<feature type="region of interest" description="Disordered" evidence="2">
    <location>
        <begin position="68"/>
        <end position="113"/>
    </location>
</feature>
<dbReference type="GO" id="GO:0003676">
    <property type="term" value="F:nucleic acid binding"/>
    <property type="evidence" value="ECO:0007669"/>
    <property type="project" value="InterPro"/>
</dbReference>
<keyword evidence="1" id="KW-0862">Zinc</keyword>
<reference evidence="4 5" key="1">
    <citation type="submission" date="2020-04" db="EMBL/GenBank/DDBJ databases">
        <title>Perkinsus chesapeaki whole genome sequence.</title>
        <authorList>
            <person name="Bogema D.R."/>
        </authorList>
    </citation>
    <scope>NUCLEOTIDE SEQUENCE [LARGE SCALE GENOMIC DNA]</scope>
    <source>
        <strain evidence="4">ATCC PRA-425</strain>
    </source>
</reference>
<dbReference type="Pfam" id="PF00098">
    <property type="entry name" value="zf-CCHC"/>
    <property type="match status" value="1"/>
</dbReference>
<evidence type="ECO:0000256" key="2">
    <source>
        <dbReference type="SAM" id="MobiDB-lite"/>
    </source>
</evidence>
<dbReference type="InterPro" id="IPR001878">
    <property type="entry name" value="Znf_CCHC"/>
</dbReference>
<name>A0A7J6KK28_PERCH</name>
<dbReference type="EMBL" id="JAAPAO010003025">
    <property type="protein sequence ID" value="KAF4646896.1"/>
    <property type="molecule type" value="Genomic_DNA"/>
</dbReference>
<dbReference type="InterPro" id="IPR036875">
    <property type="entry name" value="Znf_CCHC_sf"/>
</dbReference>
<feature type="compositionally biased region" description="Basic and acidic residues" evidence="2">
    <location>
        <begin position="90"/>
        <end position="101"/>
    </location>
</feature>
<evidence type="ECO:0000259" key="3">
    <source>
        <dbReference type="PROSITE" id="PS50158"/>
    </source>
</evidence>
<feature type="domain" description="CCHC-type" evidence="3">
    <location>
        <begin position="108"/>
        <end position="124"/>
    </location>
</feature>
<gene>
    <name evidence="4" type="ORF">FOL47_005505</name>
</gene>
<dbReference type="GO" id="GO:0008270">
    <property type="term" value="F:zinc ion binding"/>
    <property type="evidence" value="ECO:0007669"/>
    <property type="project" value="UniProtKB-KW"/>
</dbReference>
<dbReference type="OrthoDB" id="5870588at2759"/>
<proteinExistence type="predicted"/>
<evidence type="ECO:0000313" key="5">
    <source>
        <dbReference type="Proteomes" id="UP000591131"/>
    </source>
</evidence>
<dbReference type="Gene3D" id="4.10.60.10">
    <property type="entry name" value="Zinc finger, CCHC-type"/>
    <property type="match status" value="1"/>
</dbReference>
<dbReference type="SMART" id="SM00343">
    <property type="entry name" value="ZnF_C2HC"/>
    <property type="match status" value="1"/>
</dbReference>
<keyword evidence="1" id="KW-0863">Zinc-finger</keyword>
<evidence type="ECO:0000256" key="1">
    <source>
        <dbReference type="PROSITE-ProRule" id="PRU00047"/>
    </source>
</evidence>
<keyword evidence="5" id="KW-1185">Reference proteome</keyword>
<keyword evidence="1" id="KW-0479">Metal-binding</keyword>
<feature type="non-terminal residue" evidence="4">
    <location>
        <position position="1"/>
    </location>
</feature>
<sequence length="134" mass="14405">NLILRSQFVYGLPQGTAKALVLAKYEDVLVDFEALVTLAKDHVKASRFDGSRGAAFGASAMRMRAGGGYLGKGGKGAKGQGRNTGKGKGASHEGANEDRTRSPRSNMRCWECNERGHLRRDCPRRSNASGAHDQ</sequence>
<protein>
    <recommendedName>
        <fullName evidence="3">CCHC-type domain-containing protein</fullName>
    </recommendedName>
</protein>
<accession>A0A7J6KK28</accession>
<evidence type="ECO:0000313" key="4">
    <source>
        <dbReference type="EMBL" id="KAF4646896.1"/>
    </source>
</evidence>
<dbReference type="SUPFAM" id="SSF57756">
    <property type="entry name" value="Retrovirus zinc finger-like domains"/>
    <property type="match status" value="1"/>
</dbReference>
<dbReference type="AlphaFoldDB" id="A0A7J6KK28"/>